<gene>
    <name evidence="2" type="ORF">GA0070622_0051</name>
    <name evidence="3" type="ORF">GA0070622_0063</name>
</gene>
<keyword evidence="4" id="KW-1185">Reference proteome</keyword>
<sequence>MADERSPIPNLREDQHVWLVPKTIGAPAICWKGAKATVRRVHGLWVTVAVDGQEYRVHVDNIRRTEPEYRPPAPRRGPKPMVMPEGYEEVPLI</sequence>
<evidence type="ECO:0000313" key="4">
    <source>
        <dbReference type="Proteomes" id="UP000199558"/>
    </source>
</evidence>
<name>A0A1A9B0V0_9ACTN</name>
<evidence type="ECO:0000256" key="1">
    <source>
        <dbReference type="SAM" id="MobiDB-lite"/>
    </source>
</evidence>
<evidence type="ECO:0000313" key="2">
    <source>
        <dbReference type="EMBL" id="SBT63110.1"/>
    </source>
</evidence>
<dbReference type="AlphaFoldDB" id="A0A1A9B0V0"/>
<organism evidence="2 4">
    <name type="scientific">Micromonospora sediminicola</name>
    <dbReference type="NCBI Taxonomy" id="946078"/>
    <lineage>
        <taxon>Bacteria</taxon>
        <taxon>Bacillati</taxon>
        <taxon>Actinomycetota</taxon>
        <taxon>Actinomycetes</taxon>
        <taxon>Micromonosporales</taxon>
        <taxon>Micromonosporaceae</taxon>
        <taxon>Micromonospora</taxon>
    </lineage>
</organism>
<reference evidence="2" key="1">
    <citation type="submission" date="2016-06" db="EMBL/GenBank/DDBJ databases">
        <authorList>
            <person name="Kjaerup R.B."/>
            <person name="Dalgaard T.S."/>
            <person name="Juul-Madsen H.R."/>
        </authorList>
    </citation>
    <scope>NUCLEOTIDE SEQUENCE [LARGE SCALE GENOMIC DNA]</scope>
    <source>
        <strain evidence="2">DSM 45794</strain>
    </source>
</reference>
<accession>A0A1A9B0V0</accession>
<dbReference type="EMBL" id="FLRH01000002">
    <property type="protein sequence ID" value="SBT63122.1"/>
    <property type="molecule type" value="Genomic_DNA"/>
</dbReference>
<reference evidence="4" key="2">
    <citation type="submission" date="2016-06" db="EMBL/GenBank/DDBJ databases">
        <authorList>
            <person name="Varghese N."/>
            <person name="Submissions Spin"/>
        </authorList>
    </citation>
    <scope>NUCLEOTIDE SEQUENCE [LARGE SCALE GENOMIC DNA]</scope>
    <source>
        <strain evidence="4">DSM 45794</strain>
    </source>
</reference>
<evidence type="ECO:0000313" key="3">
    <source>
        <dbReference type="EMBL" id="SBT63122.1"/>
    </source>
</evidence>
<protein>
    <submittedName>
        <fullName evidence="2">Uncharacterized protein</fullName>
    </submittedName>
</protein>
<dbReference type="RefSeq" id="WP_141684506.1">
    <property type="nucleotide sequence ID" value="NZ_FLRH01000002.1"/>
</dbReference>
<dbReference type="Proteomes" id="UP000199558">
    <property type="component" value="Unassembled WGS sequence"/>
</dbReference>
<dbReference type="OrthoDB" id="3405926at2"/>
<feature type="region of interest" description="Disordered" evidence="1">
    <location>
        <begin position="66"/>
        <end position="93"/>
    </location>
</feature>
<dbReference type="EMBL" id="FLRH01000002">
    <property type="protein sequence ID" value="SBT63110.1"/>
    <property type="molecule type" value="Genomic_DNA"/>
</dbReference>
<proteinExistence type="predicted"/>